<organism evidence="2 3">
    <name type="scientific">Deinococcus hopiensis KR-140</name>
    <dbReference type="NCBI Taxonomy" id="695939"/>
    <lineage>
        <taxon>Bacteria</taxon>
        <taxon>Thermotogati</taxon>
        <taxon>Deinococcota</taxon>
        <taxon>Deinococci</taxon>
        <taxon>Deinococcales</taxon>
        <taxon>Deinococcaceae</taxon>
        <taxon>Deinococcus</taxon>
    </lineage>
</organism>
<sequence length="185" mass="20858">MRRISPLDMLSGMELFLTQSLKATTPEIGEALWRLGEARTRTRERVNKIGEVDWTAGPGLSSVGDLLYHIAAIELDWLAVEVCGDVFPPGWNAWFPVDVRSSDGRLTQMRGEALERHLERLAWVRAELVKTFEVMTPEDYHRPRELSAYTVTPAWVLHHLTLHEAHHAGQIAFLGHLHRAAPGPA</sequence>
<dbReference type="Gene3D" id="1.20.120.450">
    <property type="entry name" value="dinb family like domain"/>
    <property type="match status" value="1"/>
</dbReference>
<name>A0A1W1VUV2_9DEIO</name>
<dbReference type="EMBL" id="FWWU01000010">
    <property type="protein sequence ID" value="SMB97000.1"/>
    <property type="molecule type" value="Genomic_DNA"/>
</dbReference>
<proteinExistence type="predicted"/>
<feature type="domain" description="DinB-like" evidence="1">
    <location>
        <begin position="35"/>
        <end position="171"/>
    </location>
</feature>
<evidence type="ECO:0000259" key="1">
    <source>
        <dbReference type="Pfam" id="PF12867"/>
    </source>
</evidence>
<evidence type="ECO:0000313" key="3">
    <source>
        <dbReference type="Proteomes" id="UP000192582"/>
    </source>
</evidence>
<dbReference type="Proteomes" id="UP000192582">
    <property type="component" value="Unassembled WGS sequence"/>
</dbReference>
<dbReference type="AlphaFoldDB" id="A0A1W1VUV2"/>
<dbReference type="Pfam" id="PF12867">
    <property type="entry name" value="DinB_2"/>
    <property type="match status" value="1"/>
</dbReference>
<accession>A0A1W1VUV2</accession>
<dbReference type="OrthoDB" id="2677844at2"/>
<dbReference type="InterPro" id="IPR024775">
    <property type="entry name" value="DinB-like"/>
</dbReference>
<gene>
    <name evidence="2" type="ORF">SAMN00790413_06278</name>
</gene>
<dbReference type="SUPFAM" id="SSF109854">
    <property type="entry name" value="DinB/YfiT-like putative metalloenzymes"/>
    <property type="match status" value="1"/>
</dbReference>
<reference evidence="2 3" key="1">
    <citation type="submission" date="2017-04" db="EMBL/GenBank/DDBJ databases">
        <authorList>
            <person name="Afonso C.L."/>
            <person name="Miller P.J."/>
            <person name="Scott M.A."/>
            <person name="Spackman E."/>
            <person name="Goraichik I."/>
            <person name="Dimitrov K.M."/>
            <person name="Suarez D.L."/>
            <person name="Swayne D.E."/>
        </authorList>
    </citation>
    <scope>NUCLEOTIDE SEQUENCE [LARGE SCALE GENOMIC DNA]</scope>
    <source>
        <strain evidence="2 3">KR-140</strain>
    </source>
</reference>
<evidence type="ECO:0000313" key="2">
    <source>
        <dbReference type="EMBL" id="SMB97000.1"/>
    </source>
</evidence>
<dbReference type="InterPro" id="IPR034660">
    <property type="entry name" value="DinB/YfiT-like"/>
</dbReference>
<keyword evidence="3" id="KW-1185">Reference proteome</keyword>
<protein>
    <submittedName>
        <fullName evidence="2">Uncharacterized damage-inducible protein DinB (Forms a four-helix bundle)</fullName>
    </submittedName>
</protein>